<keyword evidence="2" id="KW-1185">Reference proteome</keyword>
<name>A0ABT1N4U3_9GAMM</name>
<dbReference type="RefSeq" id="WP_255042915.1">
    <property type="nucleotide sequence ID" value="NZ_JANEYT010000025.1"/>
</dbReference>
<dbReference type="Pfam" id="PF07302">
    <property type="entry name" value="AroM"/>
    <property type="match status" value="1"/>
</dbReference>
<dbReference type="EMBL" id="JANEYT010000025">
    <property type="protein sequence ID" value="MCQ1058889.1"/>
    <property type="molecule type" value="Genomic_DNA"/>
</dbReference>
<dbReference type="InterPro" id="IPR010843">
    <property type="entry name" value="Uncharacterised_AroM"/>
</dbReference>
<reference evidence="1 2" key="1">
    <citation type="submission" date="2022-07" db="EMBL/GenBank/DDBJ databases">
        <title>Photobacterium pectinilyticum sp. nov., a marine bacterium isolated from surface seawater of Qingdao offshore.</title>
        <authorList>
            <person name="Wang X."/>
        </authorList>
    </citation>
    <scope>NUCLEOTIDE SEQUENCE [LARGE SCALE GENOMIC DNA]</scope>
    <source>
        <strain evidence="1 2">ZSDE20</strain>
    </source>
</reference>
<sequence length="223" mass="24293">MARVGFLILGQTPRTDIEKTYRQYLPNIEFHFGGALDGLTDEEITTLVAAPKTYPLFAVLNDRSSREIDLYALLPLLELQSERLKDVGVDVIVLMCAGQFPNLNIDLPVIYPQKVVQAIASSISMTKSVRIISPNEGQLPVAIQNWQTAGFAVTGMSASPLNSEALVHAVTQMENQSVPADCLILDCMGFTPDSVDLVRQSTALPVLCPQRLVAKIVAELLNA</sequence>
<gene>
    <name evidence="1" type="ORF">NHN17_12575</name>
</gene>
<evidence type="ECO:0000313" key="2">
    <source>
        <dbReference type="Proteomes" id="UP001524460"/>
    </source>
</evidence>
<proteinExistence type="predicted"/>
<evidence type="ECO:0000313" key="1">
    <source>
        <dbReference type="EMBL" id="MCQ1058889.1"/>
    </source>
</evidence>
<dbReference type="Proteomes" id="UP001524460">
    <property type="component" value="Unassembled WGS sequence"/>
</dbReference>
<comment type="caution">
    <text evidence="1">The sequence shown here is derived from an EMBL/GenBank/DDBJ whole genome shotgun (WGS) entry which is preliminary data.</text>
</comment>
<organism evidence="1 2">
    <name type="scientific">Photobacterium pectinilyticum</name>
    <dbReference type="NCBI Taxonomy" id="2906793"/>
    <lineage>
        <taxon>Bacteria</taxon>
        <taxon>Pseudomonadati</taxon>
        <taxon>Pseudomonadota</taxon>
        <taxon>Gammaproteobacteria</taxon>
        <taxon>Vibrionales</taxon>
        <taxon>Vibrionaceae</taxon>
        <taxon>Photobacterium</taxon>
    </lineage>
</organism>
<accession>A0ABT1N4U3</accession>
<protein>
    <submittedName>
        <fullName evidence="1">AroM family protein</fullName>
    </submittedName>
</protein>